<name>I4DLS1_PAPXU</name>
<sequence length="61" mass="7249">MKIPKQTYKVKDLYKEEESRVFGAEDVFETRINPTGVRFYKFTKCVSHGRRIRANKNHCVV</sequence>
<dbReference type="InterPro" id="IPR013780">
    <property type="entry name" value="Glyco_hydro_b"/>
</dbReference>
<protein>
    <submittedName>
        <fullName evidence="1">Uncharacterized protein</fullName>
    </submittedName>
</protein>
<proteinExistence type="evidence at transcript level"/>
<reference evidence="1" key="1">
    <citation type="journal article" date="2012" name="BMC Biol.">
        <title>Comprehensive microarray-based analysis for stage-specific larval camouflage pattern-associated genes in the swallowtail butterfly, Papilio xuthus.</title>
        <authorList>
            <person name="Futahashi R."/>
            <person name="Shirataki H."/>
            <person name="Narita T."/>
            <person name="Mita K."/>
            <person name="Fujiwara H."/>
        </authorList>
    </citation>
    <scope>NUCLEOTIDE SEQUENCE</scope>
    <source>
        <tissue evidence="1">Epidermis</tissue>
    </source>
</reference>
<organism evidence="1">
    <name type="scientific">Papilio xuthus</name>
    <name type="common">Asian swallowtail butterfly</name>
    <dbReference type="NCBI Taxonomy" id="66420"/>
    <lineage>
        <taxon>Eukaryota</taxon>
        <taxon>Metazoa</taxon>
        <taxon>Ecdysozoa</taxon>
        <taxon>Arthropoda</taxon>
        <taxon>Hexapoda</taxon>
        <taxon>Insecta</taxon>
        <taxon>Pterygota</taxon>
        <taxon>Neoptera</taxon>
        <taxon>Endopterygota</taxon>
        <taxon>Lepidoptera</taxon>
        <taxon>Glossata</taxon>
        <taxon>Ditrysia</taxon>
        <taxon>Papilionoidea</taxon>
        <taxon>Papilionidae</taxon>
        <taxon>Papilioninae</taxon>
        <taxon>Papilio</taxon>
    </lineage>
</organism>
<dbReference type="Gene3D" id="2.60.40.1180">
    <property type="entry name" value="Golgi alpha-mannosidase II"/>
    <property type="match status" value="1"/>
</dbReference>
<dbReference type="EMBL" id="AK402239">
    <property type="protein sequence ID" value="BAM18861.1"/>
    <property type="molecule type" value="mRNA"/>
</dbReference>
<evidence type="ECO:0000313" key="1">
    <source>
        <dbReference type="EMBL" id="BAM18861.1"/>
    </source>
</evidence>
<accession>I4DLS1</accession>
<dbReference type="AlphaFoldDB" id="I4DLS1"/>